<dbReference type="Proteomes" id="UP000698222">
    <property type="component" value="Unassembled WGS sequence"/>
</dbReference>
<dbReference type="PANTHER" id="PTHR30024:SF47">
    <property type="entry name" value="TAURINE-BINDING PERIPLASMIC PROTEIN"/>
    <property type="match status" value="1"/>
</dbReference>
<dbReference type="Gene3D" id="3.40.190.10">
    <property type="entry name" value="Periplasmic binding protein-like II"/>
    <property type="match status" value="2"/>
</dbReference>
<keyword evidence="3" id="KW-0732">Signal</keyword>
<name>A0ABS4YKN9_9MICO</name>
<dbReference type="SUPFAM" id="SSF53850">
    <property type="entry name" value="Periplasmic binding protein-like II"/>
    <property type="match status" value="1"/>
</dbReference>
<reference evidence="5 6" key="1">
    <citation type="submission" date="2021-03" db="EMBL/GenBank/DDBJ databases">
        <title>Sequencing the genomes of 1000 actinobacteria strains.</title>
        <authorList>
            <person name="Klenk H.-P."/>
        </authorList>
    </citation>
    <scope>NUCLEOTIDE SEQUENCE [LARGE SCALE GENOMIC DNA]</scope>
    <source>
        <strain evidence="5 6">DSM 14564</strain>
    </source>
</reference>
<evidence type="ECO:0000256" key="1">
    <source>
        <dbReference type="ARBA" id="ARBA00004418"/>
    </source>
</evidence>
<accession>A0ABS4YKN9</accession>
<comment type="caution">
    <text evidence="5">The sequence shown here is derived from an EMBL/GenBank/DDBJ whole genome shotgun (WGS) entry which is preliminary data.</text>
</comment>
<dbReference type="InterPro" id="IPR015168">
    <property type="entry name" value="SsuA/THI5"/>
</dbReference>
<feature type="domain" description="SsuA/THI5-like" evidence="4">
    <location>
        <begin position="132"/>
        <end position="283"/>
    </location>
</feature>
<dbReference type="RefSeq" id="WP_209890414.1">
    <property type="nucleotide sequence ID" value="NZ_BAAAJV010000018.1"/>
</dbReference>
<comment type="subcellular location">
    <subcellularLocation>
        <location evidence="1">Periplasm</location>
    </subcellularLocation>
</comment>
<dbReference type="EMBL" id="JAGIOC010000001">
    <property type="protein sequence ID" value="MBP2409055.1"/>
    <property type="molecule type" value="Genomic_DNA"/>
</dbReference>
<organism evidence="5 6">
    <name type="scientific">Brachybacterium fresconis</name>
    <dbReference type="NCBI Taxonomy" id="173363"/>
    <lineage>
        <taxon>Bacteria</taxon>
        <taxon>Bacillati</taxon>
        <taxon>Actinomycetota</taxon>
        <taxon>Actinomycetes</taxon>
        <taxon>Micrococcales</taxon>
        <taxon>Dermabacteraceae</taxon>
        <taxon>Brachybacterium</taxon>
    </lineage>
</organism>
<evidence type="ECO:0000256" key="2">
    <source>
        <dbReference type="ARBA" id="ARBA00010742"/>
    </source>
</evidence>
<evidence type="ECO:0000313" key="6">
    <source>
        <dbReference type="Proteomes" id="UP000698222"/>
    </source>
</evidence>
<sequence length="364" mass="38444">MSPTTNLSAPRPRAAALRLAAATLGLVLALSGCVQSGRTSHPDNFEGSVPCPVEPDPSITTSARIAWQAIPNGDLVVKDLELLETCMPNADITWMKMNSGGDVIQAFGSDSVDISQVGSSPAVKSASPPLSKDIKVIWISDVIGAAESLIAKDPDVETLEDLSGKTIAVPFGSTAHYSLLTALGEAGLTGEVRVINLATDAILAAWQRDEIDAAWVWEPTLTQLVETGHPILSSEDSAGLGAPTFDLIAGTTAFIEDNPDFLRMWTLAQAEGNRIMNDDPEAAAVSIGVQLGISPEEASKLLDGYEFPTLEELAGEEFFGGDGLSTAFAGTAEFLEQQREIDALAEDEVYEQMPYADAIEEVAP</sequence>
<evidence type="ECO:0000256" key="3">
    <source>
        <dbReference type="ARBA" id="ARBA00022729"/>
    </source>
</evidence>
<evidence type="ECO:0000259" key="4">
    <source>
        <dbReference type="Pfam" id="PF09084"/>
    </source>
</evidence>
<dbReference type="Pfam" id="PF09084">
    <property type="entry name" value="NMT1"/>
    <property type="match status" value="1"/>
</dbReference>
<gene>
    <name evidence="5" type="ORF">JOF44_001958</name>
</gene>
<evidence type="ECO:0000313" key="5">
    <source>
        <dbReference type="EMBL" id="MBP2409055.1"/>
    </source>
</evidence>
<proteinExistence type="inferred from homology"/>
<protein>
    <submittedName>
        <fullName evidence="5">Taurine transport system substrate-binding protein</fullName>
    </submittedName>
</protein>
<keyword evidence="6" id="KW-1185">Reference proteome</keyword>
<comment type="similarity">
    <text evidence="2">Belongs to the bacterial solute-binding protein SsuA/TauA family.</text>
</comment>
<dbReference type="PANTHER" id="PTHR30024">
    <property type="entry name" value="ALIPHATIC SULFONATES-BINDING PROTEIN-RELATED"/>
    <property type="match status" value="1"/>
</dbReference>